<feature type="domain" description="DUF5615" evidence="1">
    <location>
        <begin position="1"/>
        <end position="108"/>
    </location>
</feature>
<comment type="caution">
    <text evidence="2">The sequence shown here is derived from an EMBL/GenBank/DDBJ whole genome shotgun (WGS) entry which is preliminary data.</text>
</comment>
<reference evidence="3" key="1">
    <citation type="submission" date="2018-04" db="EMBL/GenBank/DDBJ databases">
        <authorList>
            <person name="Cornet L."/>
        </authorList>
    </citation>
    <scope>NUCLEOTIDE SEQUENCE [LARGE SCALE GENOMIC DNA]</scope>
</reference>
<gene>
    <name evidence="2" type="ORF">DCF25_15600</name>
</gene>
<organism evidence="2 3">
    <name type="scientific">Leptolyngbya foveolarum</name>
    <dbReference type="NCBI Taxonomy" id="47253"/>
    <lineage>
        <taxon>Bacteria</taxon>
        <taxon>Bacillati</taxon>
        <taxon>Cyanobacteriota</taxon>
        <taxon>Cyanophyceae</taxon>
        <taxon>Leptolyngbyales</taxon>
        <taxon>Leptolyngbyaceae</taxon>
        <taxon>Leptolyngbya group</taxon>
        <taxon>Leptolyngbya</taxon>
    </lineage>
</organism>
<dbReference type="AlphaFoldDB" id="A0A2W4VVU3"/>
<evidence type="ECO:0000313" key="2">
    <source>
        <dbReference type="EMBL" id="PZO13845.1"/>
    </source>
</evidence>
<sequence length="110" mass="12785">MKLLFDQNLSPRLVDRLADVYPETQHVFWLEMGEADDRQIWDYAKQNGYVIVTRDADYNDLSLIRGFPPKVIWIRRGNCSTQEIEQLLRVAEGTIRAFEPEQSSGVLTLI</sequence>
<reference evidence="2 3" key="2">
    <citation type="submission" date="2018-06" db="EMBL/GenBank/DDBJ databases">
        <title>Metagenomic assembly of (sub)arctic Cyanobacteria and their associated microbiome from non-axenic cultures.</title>
        <authorList>
            <person name="Baurain D."/>
        </authorList>
    </citation>
    <scope>NUCLEOTIDE SEQUENCE [LARGE SCALE GENOMIC DNA]</scope>
    <source>
        <strain evidence="2">ULC129bin1</strain>
    </source>
</reference>
<dbReference type="Pfam" id="PF18480">
    <property type="entry name" value="DUF5615"/>
    <property type="match status" value="1"/>
</dbReference>
<accession>A0A2W4VVU3</accession>
<proteinExistence type="predicted"/>
<protein>
    <recommendedName>
        <fullName evidence="1">DUF5615 domain-containing protein</fullName>
    </recommendedName>
</protein>
<evidence type="ECO:0000259" key="1">
    <source>
        <dbReference type="Pfam" id="PF18480"/>
    </source>
</evidence>
<evidence type="ECO:0000313" key="3">
    <source>
        <dbReference type="Proteomes" id="UP000249354"/>
    </source>
</evidence>
<name>A0A2W4VVU3_9CYAN</name>
<dbReference type="InterPro" id="IPR041049">
    <property type="entry name" value="DUF5615"/>
</dbReference>
<dbReference type="EMBL" id="QBMC01000117">
    <property type="protein sequence ID" value="PZO13845.1"/>
    <property type="molecule type" value="Genomic_DNA"/>
</dbReference>
<dbReference type="Proteomes" id="UP000249354">
    <property type="component" value="Unassembled WGS sequence"/>
</dbReference>